<dbReference type="EMBL" id="JARZHI010000011">
    <property type="protein sequence ID" value="MDI1430836.1"/>
    <property type="molecule type" value="Genomic_DNA"/>
</dbReference>
<dbReference type="Proteomes" id="UP001160301">
    <property type="component" value="Unassembled WGS sequence"/>
</dbReference>
<organism evidence="3 4">
    <name type="scientific">Polyangium sorediatum</name>
    <dbReference type="NCBI Taxonomy" id="889274"/>
    <lineage>
        <taxon>Bacteria</taxon>
        <taxon>Pseudomonadati</taxon>
        <taxon>Myxococcota</taxon>
        <taxon>Polyangia</taxon>
        <taxon>Polyangiales</taxon>
        <taxon>Polyangiaceae</taxon>
        <taxon>Polyangium</taxon>
    </lineage>
</organism>
<evidence type="ECO:0000256" key="1">
    <source>
        <dbReference type="SAM" id="Coils"/>
    </source>
</evidence>
<feature type="coiled-coil region" evidence="1">
    <location>
        <begin position="258"/>
        <end position="285"/>
    </location>
</feature>
<dbReference type="RefSeq" id="WP_136968821.1">
    <property type="nucleotide sequence ID" value="NZ_JARZHI010000011.1"/>
</dbReference>
<keyword evidence="1" id="KW-0175">Coiled coil</keyword>
<gene>
    <name evidence="3" type="ORF">QHF89_15185</name>
</gene>
<evidence type="ECO:0000313" key="3">
    <source>
        <dbReference type="EMBL" id="MDI1430836.1"/>
    </source>
</evidence>
<keyword evidence="4" id="KW-1185">Reference proteome</keyword>
<feature type="region of interest" description="Disordered" evidence="2">
    <location>
        <begin position="288"/>
        <end position="313"/>
    </location>
</feature>
<accession>A0ABT6NR77</accession>
<evidence type="ECO:0000256" key="2">
    <source>
        <dbReference type="SAM" id="MobiDB-lite"/>
    </source>
</evidence>
<name>A0ABT6NR77_9BACT</name>
<comment type="caution">
    <text evidence="3">The sequence shown here is derived from an EMBL/GenBank/DDBJ whole genome shotgun (WGS) entry which is preliminary data.</text>
</comment>
<reference evidence="3 4" key="1">
    <citation type="submission" date="2023-04" db="EMBL/GenBank/DDBJ databases">
        <title>The genome sequence of Polyangium sorediatum DSM14670.</title>
        <authorList>
            <person name="Zhang X."/>
        </authorList>
    </citation>
    <scope>NUCLEOTIDE SEQUENCE [LARGE SCALE GENOMIC DNA]</scope>
    <source>
        <strain evidence="3 4">DSM 14670</strain>
    </source>
</reference>
<sequence length="342" mass="36809">MPIHVKTDVPAYATLDPGASAVLTLSLQFDSRGPEPALPAGRYQLAIPTTNPHDRSSGPTASVSFRLEGLDEDEARSLAQRVAFATEHGCAQTSELGQRALAWTAPEAIALSAMDAPGVPWMRARYARFLVMFPEAQERLRSALRGSSFDTAVAVNALLSVRAQPPTEVREEALRALPSALDVSGFDPILVQAVANSDYRASILRAVAWRVEGRSEAELGPWEAGLACARARVGDELPFADLIHAFRLRAQKAKPELAVALRARADAFEAQLRERRDEIDQALRIARAGRPPSDGHHAPNIGRGCGYGTSGPRPEPACAGAEITPNDPALRFLSAPMKLFIE</sequence>
<proteinExistence type="predicted"/>
<evidence type="ECO:0000313" key="4">
    <source>
        <dbReference type="Proteomes" id="UP001160301"/>
    </source>
</evidence>
<protein>
    <submittedName>
        <fullName evidence="3">Uncharacterized protein</fullName>
    </submittedName>
</protein>